<reference evidence="2" key="1">
    <citation type="journal article" date="2011" name="Proc. Natl. Acad. Sci. U.S.A.">
        <title>Obligate biotrophy features unraveled by the genomic analysis of rust fungi.</title>
        <authorList>
            <person name="Duplessis S."/>
            <person name="Cuomo C.A."/>
            <person name="Lin Y.-C."/>
            <person name="Aerts A."/>
            <person name="Tisserant E."/>
            <person name="Veneault-Fourrey C."/>
            <person name="Joly D.L."/>
            <person name="Hacquard S."/>
            <person name="Amselem J."/>
            <person name="Cantarel B.L."/>
            <person name="Chiu R."/>
            <person name="Coutinho P.M."/>
            <person name="Feau N."/>
            <person name="Field M."/>
            <person name="Frey P."/>
            <person name="Gelhaye E."/>
            <person name="Goldberg J."/>
            <person name="Grabherr M.G."/>
            <person name="Kodira C.D."/>
            <person name="Kohler A."/>
            <person name="Kuees U."/>
            <person name="Lindquist E.A."/>
            <person name="Lucas S.M."/>
            <person name="Mago R."/>
            <person name="Mauceli E."/>
            <person name="Morin E."/>
            <person name="Murat C."/>
            <person name="Pangilinan J.L."/>
            <person name="Park R."/>
            <person name="Pearson M."/>
            <person name="Quesneville H."/>
            <person name="Rouhier N."/>
            <person name="Sakthikumar S."/>
            <person name="Salamov A.A."/>
            <person name="Schmutz J."/>
            <person name="Selles B."/>
            <person name="Shapiro H."/>
            <person name="Tanguay P."/>
            <person name="Tuskan G.A."/>
            <person name="Henrissat B."/>
            <person name="Van de Peer Y."/>
            <person name="Rouze P."/>
            <person name="Ellis J.G."/>
            <person name="Dodds P.N."/>
            <person name="Schein J.E."/>
            <person name="Zhong S."/>
            <person name="Hamelin R.C."/>
            <person name="Grigoriev I.V."/>
            <person name="Szabo L.J."/>
            <person name="Martin F."/>
        </authorList>
    </citation>
    <scope>NUCLEOTIDE SEQUENCE [LARGE SCALE GENOMIC DNA]</scope>
    <source>
        <strain evidence="2">98AG31 / pathotype 3-4-7</strain>
    </source>
</reference>
<dbReference type="EMBL" id="GL883164">
    <property type="protein sequence ID" value="EGF99102.1"/>
    <property type="molecule type" value="Genomic_DNA"/>
</dbReference>
<dbReference type="VEuPathDB" id="FungiDB:MELLADRAFT_94918"/>
<sequence length="614" mass="70815">MLKSEKGLVLPCSLFFVQSVVPLLHGYERIEKVKPGDSDTFLLTDASTGLQAGTEKSNRGIFKSIFQAGKGGLKPFFVTQPRTPDGEFLISWEVCYEISHKAFASSPPSRTQEMAEAVLKFGPQFDRHQDDPEVEMEHIMSTIDLFSRSLEEDKLSAAERIWAVGVLSYLRSRISEENKTVIPSLWTADDLRRPRAGRVAIVSPARSNLQNLDIKTKHGIRGPADVEIIQRESVVHLISNLGDLGHDDPSIHFQKVYLAFINLKTPINRKTASSLMGLMRLIGEQLKSSKTPTKKESNTIRMLLHLVEYHYESSSEFTKLTRIPDIRGRILENAIRFQLEDKQLDPFVRDLLLDFQNKKFVDSDRTSEILHLIKEDRISIPQLGRLWRVITLVHRSDREMYPDHAIFFSQHSEMIPKLHEMVWKFRYGRMNPEKFWDYEIEPFVFGKWDKRAAQKYRTRLAKRLISKGLLTGRETIRDTECLTEGIKKRVLTTTLYGIVKKVSDDKAVTRTKNKYTDYLIAEYILHLISFKNDDKILYNHLFFDQHVLGKTSKDYTPFFKKLSQKVFEFIDSPVWHDDGQPETFAKALKQLETSIPSVTFAAERGKYQDASLPI</sequence>
<dbReference type="KEGG" id="mlr:MELLADRAFT_94918"/>
<name>F4S8F0_MELLP</name>
<keyword evidence="2" id="KW-1185">Reference proteome</keyword>
<dbReference type="AlphaFoldDB" id="F4S8F0"/>
<dbReference type="RefSeq" id="XP_007417639.1">
    <property type="nucleotide sequence ID" value="XM_007417577.1"/>
</dbReference>
<dbReference type="GeneID" id="18937061"/>
<accession>F4S8F0</accession>
<dbReference type="Proteomes" id="UP000001072">
    <property type="component" value="Unassembled WGS sequence"/>
</dbReference>
<gene>
    <name evidence="1" type="ORF">MELLADRAFT_94918</name>
</gene>
<dbReference type="InParanoid" id="F4S8F0"/>
<dbReference type="HOGENOM" id="CLU_029551_0_0_1"/>
<organism evidence="2">
    <name type="scientific">Melampsora larici-populina (strain 98AG31 / pathotype 3-4-7)</name>
    <name type="common">Poplar leaf rust fungus</name>
    <dbReference type="NCBI Taxonomy" id="747676"/>
    <lineage>
        <taxon>Eukaryota</taxon>
        <taxon>Fungi</taxon>
        <taxon>Dikarya</taxon>
        <taxon>Basidiomycota</taxon>
        <taxon>Pucciniomycotina</taxon>
        <taxon>Pucciniomycetes</taxon>
        <taxon>Pucciniales</taxon>
        <taxon>Melampsoraceae</taxon>
        <taxon>Melampsora</taxon>
    </lineage>
</organism>
<evidence type="ECO:0000313" key="1">
    <source>
        <dbReference type="EMBL" id="EGF99102.1"/>
    </source>
</evidence>
<protein>
    <submittedName>
        <fullName evidence="1">Uncharacterized protein</fullName>
    </submittedName>
</protein>
<evidence type="ECO:0000313" key="2">
    <source>
        <dbReference type="Proteomes" id="UP000001072"/>
    </source>
</evidence>
<proteinExistence type="predicted"/>